<sequence>MILELLLLGKTKDTYLAHGIDEFSGRLSHYCRLSLRYLKVKKKLGRTVEADVGEEGRLLLSQIPAGNLVVALDSTGRQFTSEELARQIETWELRGEKGISFLIGGPLGLSPAVVARADLVLSLSKMTFTHDMVRLFILEQLYRAYTIKAGEKYHK</sequence>
<keyword evidence="5" id="KW-0963">Cytoplasm</keyword>
<comment type="function">
    <text evidence="5">Specifically methylates the pseudouridine at position 1915 (m3Psi1915) in 23S rRNA.</text>
</comment>
<dbReference type="InterPro" id="IPR003742">
    <property type="entry name" value="RlmH-like"/>
</dbReference>
<dbReference type="GO" id="GO:0005737">
    <property type="term" value="C:cytoplasm"/>
    <property type="evidence" value="ECO:0007669"/>
    <property type="project" value="UniProtKB-SubCell"/>
</dbReference>
<dbReference type="InterPro" id="IPR029028">
    <property type="entry name" value="Alpha/beta_knot_MTases"/>
</dbReference>
<dbReference type="CDD" id="cd18081">
    <property type="entry name" value="RlmH-like"/>
    <property type="match status" value="1"/>
</dbReference>
<evidence type="ECO:0000256" key="2">
    <source>
        <dbReference type="ARBA" id="ARBA00022679"/>
    </source>
</evidence>
<keyword evidence="1 5" id="KW-0489">Methyltransferase</keyword>
<dbReference type="SUPFAM" id="SSF75217">
    <property type="entry name" value="alpha/beta knot"/>
    <property type="match status" value="1"/>
</dbReference>
<reference evidence="6 7" key="1">
    <citation type="submission" date="2020-08" db="EMBL/GenBank/DDBJ databases">
        <title>Bridging the membrane lipid divide: bacteria of the FCB group superphylum have the potential to synthesize archaeal ether lipids.</title>
        <authorList>
            <person name="Villanueva L."/>
            <person name="Von Meijenfeldt F.A.B."/>
            <person name="Westbye A.B."/>
            <person name="Yadav S."/>
            <person name="Hopmans E.C."/>
            <person name="Dutilh B.E."/>
            <person name="Sinninghe Damste J.S."/>
        </authorList>
    </citation>
    <scope>NUCLEOTIDE SEQUENCE [LARGE SCALE GENOMIC DNA]</scope>
    <source>
        <strain evidence="6">NIOZ-UU81</strain>
    </source>
</reference>
<protein>
    <recommendedName>
        <fullName evidence="5">Ribosomal RNA large subunit methyltransferase H</fullName>
        <ecNumber evidence="5">2.1.1.177</ecNumber>
    </recommendedName>
    <alternativeName>
        <fullName evidence="5">23S rRNA (pseudouridine1915-N3)-methyltransferase</fullName>
    </alternativeName>
    <alternativeName>
        <fullName evidence="5">23S rRNA m3Psi1915 methyltransferase</fullName>
    </alternativeName>
    <alternativeName>
        <fullName evidence="5">rRNA (pseudouridine-N3-)-methyltransferase RlmH</fullName>
    </alternativeName>
</protein>
<dbReference type="Gene3D" id="3.40.1280.10">
    <property type="match status" value="1"/>
</dbReference>
<evidence type="ECO:0000256" key="3">
    <source>
        <dbReference type="ARBA" id="ARBA00022691"/>
    </source>
</evidence>
<feature type="binding site" evidence="5">
    <location>
        <position position="72"/>
    </location>
    <ligand>
        <name>S-adenosyl-L-methionine</name>
        <dbReference type="ChEBI" id="CHEBI:59789"/>
    </ligand>
</feature>
<organism evidence="6 7">
    <name type="scientific">Candidatus Desulfatifera sulfidica</name>
    <dbReference type="NCBI Taxonomy" id="2841691"/>
    <lineage>
        <taxon>Bacteria</taxon>
        <taxon>Pseudomonadati</taxon>
        <taxon>Thermodesulfobacteriota</taxon>
        <taxon>Desulfobulbia</taxon>
        <taxon>Desulfobulbales</taxon>
        <taxon>Desulfobulbaceae</taxon>
        <taxon>Candidatus Desulfatifera</taxon>
    </lineage>
</organism>
<evidence type="ECO:0000256" key="1">
    <source>
        <dbReference type="ARBA" id="ARBA00022603"/>
    </source>
</evidence>
<comment type="subcellular location">
    <subcellularLocation>
        <location evidence="5">Cytoplasm</location>
    </subcellularLocation>
</comment>
<dbReference type="PIRSF" id="PIRSF004505">
    <property type="entry name" value="MT_bac"/>
    <property type="match status" value="1"/>
</dbReference>
<dbReference type="Proteomes" id="UP000599024">
    <property type="component" value="Unassembled WGS sequence"/>
</dbReference>
<comment type="similarity">
    <text evidence="4 5">Belongs to the RNA methyltransferase RlmH family.</text>
</comment>
<comment type="caution">
    <text evidence="6">The sequence shown here is derived from an EMBL/GenBank/DDBJ whole genome shotgun (WGS) entry which is preliminary data.</text>
</comment>
<keyword evidence="2 5" id="KW-0808">Transferase</keyword>
<accession>A0A8J6TD43</accession>
<feature type="binding site" evidence="5">
    <location>
        <begin position="123"/>
        <end position="128"/>
    </location>
    <ligand>
        <name>S-adenosyl-L-methionine</name>
        <dbReference type="ChEBI" id="CHEBI:59789"/>
    </ligand>
</feature>
<feature type="binding site" evidence="5">
    <location>
        <position position="104"/>
    </location>
    <ligand>
        <name>S-adenosyl-L-methionine</name>
        <dbReference type="ChEBI" id="CHEBI:59789"/>
    </ligand>
</feature>
<gene>
    <name evidence="5" type="primary">rlmH</name>
    <name evidence="6" type="ORF">H8E79_02070</name>
</gene>
<comment type="catalytic activity">
    <reaction evidence="5">
        <text>pseudouridine(1915) in 23S rRNA + S-adenosyl-L-methionine = N(3)-methylpseudouridine(1915) in 23S rRNA + S-adenosyl-L-homocysteine + H(+)</text>
        <dbReference type="Rhea" id="RHEA:42752"/>
        <dbReference type="Rhea" id="RHEA-COMP:10221"/>
        <dbReference type="Rhea" id="RHEA-COMP:10222"/>
        <dbReference type="ChEBI" id="CHEBI:15378"/>
        <dbReference type="ChEBI" id="CHEBI:57856"/>
        <dbReference type="ChEBI" id="CHEBI:59789"/>
        <dbReference type="ChEBI" id="CHEBI:65314"/>
        <dbReference type="ChEBI" id="CHEBI:74486"/>
        <dbReference type="EC" id="2.1.1.177"/>
    </reaction>
</comment>
<evidence type="ECO:0000256" key="4">
    <source>
        <dbReference type="ARBA" id="ARBA00038303"/>
    </source>
</evidence>
<dbReference type="GO" id="GO:0070038">
    <property type="term" value="F:rRNA (pseudouridine-N3-)-methyltransferase activity"/>
    <property type="evidence" value="ECO:0007669"/>
    <property type="project" value="UniProtKB-UniRule"/>
</dbReference>
<dbReference type="PANTHER" id="PTHR33603">
    <property type="entry name" value="METHYLTRANSFERASE"/>
    <property type="match status" value="1"/>
</dbReference>
<evidence type="ECO:0000313" key="7">
    <source>
        <dbReference type="Proteomes" id="UP000599024"/>
    </source>
</evidence>
<dbReference type="AlphaFoldDB" id="A0A8J6TD43"/>
<keyword evidence="5" id="KW-0698">rRNA processing</keyword>
<evidence type="ECO:0000256" key="5">
    <source>
        <dbReference type="HAMAP-Rule" id="MF_00658"/>
    </source>
</evidence>
<dbReference type="HAMAP" id="MF_00658">
    <property type="entry name" value="23SrRNA_methyltr_H"/>
    <property type="match status" value="1"/>
</dbReference>
<keyword evidence="3 5" id="KW-0949">S-adenosyl-L-methionine</keyword>
<dbReference type="EC" id="2.1.1.177" evidence="5"/>
<comment type="subunit">
    <text evidence="5">Homodimer.</text>
</comment>
<evidence type="ECO:0000313" key="6">
    <source>
        <dbReference type="EMBL" id="MBC8207937.1"/>
    </source>
</evidence>
<dbReference type="PANTHER" id="PTHR33603:SF1">
    <property type="entry name" value="RIBOSOMAL RNA LARGE SUBUNIT METHYLTRANSFERASE H"/>
    <property type="match status" value="1"/>
</dbReference>
<proteinExistence type="inferred from homology"/>
<dbReference type="EMBL" id="JACNLK010000023">
    <property type="protein sequence ID" value="MBC8207937.1"/>
    <property type="molecule type" value="Genomic_DNA"/>
</dbReference>
<name>A0A8J6TD43_9BACT</name>
<dbReference type="Pfam" id="PF02590">
    <property type="entry name" value="SPOUT_MTase"/>
    <property type="match status" value="1"/>
</dbReference>
<dbReference type="InterPro" id="IPR029026">
    <property type="entry name" value="tRNA_m1G_MTases_N"/>
</dbReference>